<dbReference type="Proteomes" id="UP001165679">
    <property type="component" value="Unassembled WGS sequence"/>
</dbReference>
<reference evidence="1" key="1">
    <citation type="submission" date="2022-09" db="EMBL/GenBank/DDBJ databases">
        <title>Rhodovastum sp. nov. RN2-1 isolated from soil in Seongnam, South Korea.</title>
        <authorList>
            <person name="Le N.T."/>
        </authorList>
    </citation>
    <scope>NUCLEOTIDE SEQUENCE</scope>
    <source>
        <strain evidence="1">RN2-1</strain>
    </source>
</reference>
<protein>
    <submittedName>
        <fullName evidence="1">Uncharacterized protein</fullName>
    </submittedName>
</protein>
<evidence type="ECO:0000313" key="2">
    <source>
        <dbReference type="Proteomes" id="UP001165679"/>
    </source>
</evidence>
<gene>
    <name evidence="1" type="ORF">OL599_02225</name>
</gene>
<evidence type="ECO:0000313" key="1">
    <source>
        <dbReference type="EMBL" id="MCW3473382.1"/>
    </source>
</evidence>
<reference evidence="1" key="2">
    <citation type="submission" date="2022-10" db="EMBL/GenBank/DDBJ databases">
        <authorList>
            <person name="Trinh H.N."/>
        </authorList>
    </citation>
    <scope>NUCLEOTIDE SEQUENCE</scope>
    <source>
        <strain evidence="1">RN2-1</strain>
    </source>
</reference>
<comment type="caution">
    <text evidence="1">The sequence shown here is derived from an EMBL/GenBank/DDBJ whole genome shotgun (WGS) entry which is preliminary data.</text>
</comment>
<dbReference type="AlphaFoldDB" id="A0AA41YPX8"/>
<proteinExistence type="predicted"/>
<dbReference type="EMBL" id="JAPDNT010000001">
    <property type="protein sequence ID" value="MCW3473382.1"/>
    <property type="molecule type" value="Genomic_DNA"/>
</dbReference>
<sequence>MLALLAFGIGLAEVAAQQDPLQPAPILRMMTESAEYCTHLAKEVADAKRSAATPSADAQTLETEGNRMCERGHVKGGIARLRRALKILRAGE</sequence>
<accession>A0AA41YPX8</accession>
<keyword evidence="2" id="KW-1185">Reference proteome</keyword>
<organism evidence="1 2">
    <name type="scientific">Limobrevibacterium gyesilva</name>
    <dbReference type="NCBI Taxonomy" id="2991712"/>
    <lineage>
        <taxon>Bacteria</taxon>
        <taxon>Pseudomonadati</taxon>
        <taxon>Pseudomonadota</taxon>
        <taxon>Alphaproteobacteria</taxon>
        <taxon>Acetobacterales</taxon>
        <taxon>Acetobacteraceae</taxon>
        <taxon>Limobrevibacterium</taxon>
    </lineage>
</organism>
<name>A0AA41YPX8_9PROT</name>
<dbReference type="RefSeq" id="WP_264711951.1">
    <property type="nucleotide sequence ID" value="NZ_JAPDNT010000001.1"/>
</dbReference>